<gene>
    <name evidence="1" type="ORF">GCK32_007766</name>
</gene>
<reference evidence="1 2" key="1">
    <citation type="submission" date="2019-10" db="EMBL/GenBank/DDBJ databases">
        <title>Assembly and Annotation for the nematode Trichostrongylus colubriformis.</title>
        <authorList>
            <person name="Martin J."/>
        </authorList>
    </citation>
    <scope>NUCLEOTIDE SEQUENCE [LARGE SCALE GENOMIC DNA]</scope>
    <source>
        <strain evidence="1">G859</strain>
        <tissue evidence="1">Whole worm</tissue>
    </source>
</reference>
<keyword evidence="2" id="KW-1185">Reference proteome</keyword>
<dbReference type="Proteomes" id="UP001331761">
    <property type="component" value="Unassembled WGS sequence"/>
</dbReference>
<organism evidence="1 2">
    <name type="scientific">Trichostrongylus colubriformis</name>
    <name type="common">Black scour worm</name>
    <dbReference type="NCBI Taxonomy" id="6319"/>
    <lineage>
        <taxon>Eukaryota</taxon>
        <taxon>Metazoa</taxon>
        <taxon>Ecdysozoa</taxon>
        <taxon>Nematoda</taxon>
        <taxon>Chromadorea</taxon>
        <taxon>Rhabditida</taxon>
        <taxon>Rhabditina</taxon>
        <taxon>Rhabditomorpha</taxon>
        <taxon>Strongyloidea</taxon>
        <taxon>Trichostrongylidae</taxon>
        <taxon>Trichostrongylus</taxon>
    </lineage>
</organism>
<dbReference type="EMBL" id="WIXE01003640">
    <property type="protein sequence ID" value="KAK5983760.1"/>
    <property type="molecule type" value="Genomic_DNA"/>
</dbReference>
<evidence type="ECO:0000313" key="1">
    <source>
        <dbReference type="EMBL" id="KAK5983760.1"/>
    </source>
</evidence>
<name>A0AAN8FTE7_TRICO</name>
<comment type="caution">
    <text evidence="1">The sequence shown here is derived from an EMBL/GenBank/DDBJ whole genome shotgun (WGS) entry which is preliminary data.</text>
</comment>
<proteinExistence type="predicted"/>
<sequence>MQEVHQPTSSTMLNDGVDVIATIQSNAKAGRIAFVDGEHYDETLASIRLYDAAQAIANYLATLCVENVSAYVFSENRWEVIAFYLAVRLYGGSVKILDYTASEDKLYDDFRGCQVVLCAGKDVTKVHLYTVEKNVIDIVSIDEPTLLELHAKCETPSSTVTTVLFEGRLTTEVKEKLSNVFPQVRTIREVSDELMAKL</sequence>
<accession>A0AAN8FTE7</accession>
<dbReference type="SUPFAM" id="SSF56801">
    <property type="entry name" value="Acetyl-CoA synthetase-like"/>
    <property type="match status" value="1"/>
</dbReference>
<dbReference type="AlphaFoldDB" id="A0AAN8FTE7"/>
<protein>
    <submittedName>
        <fullName evidence="1">AMP-binding domain-containing protein</fullName>
    </submittedName>
</protein>
<evidence type="ECO:0000313" key="2">
    <source>
        <dbReference type="Proteomes" id="UP001331761"/>
    </source>
</evidence>